<dbReference type="EMBL" id="CADCTX010000270">
    <property type="protein sequence ID" value="CAA9310430.1"/>
    <property type="molecule type" value="Genomic_DNA"/>
</dbReference>
<name>A0A6J4KSJ8_9BACT</name>
<feature type="region of interest" description="Disordered" evidence="1">
    <location>
        <begin position="72"/>
        <end position="192"/>
    </location>
</feature>
<sequence length="303" mass="33103">ERARRVACETAGRVRPVVDPCAALPPRRGLRLGRGRADGPARAARRAAARGLPVPGRHRALPLRRALAGGARGLLARDRRGPRGPRGEAARGRLQLGDRRLAAGPARALRGARHRRRDRGRHARGAGRGGRDPHGPRRPAGHARDGRERRLRAGAGRGRPAHRARERAVPGPRADHPGRLPVRRGDGGHGARVLQAAQGGERRHGHPRLHALSARAPHAPADARAARHPHQPRRGDRPARGVRARGPRARLAQRGRGRLRLPVHGRPRDLPRARHPLPADAARGDRPRRARRARDGRRGSRRM</sequence>
<feature type="compositionally biased region" description="Basic residues" evidence="1">
    <location>
        <begin position="110"/>
        <end position="125"/>
    </location>
</feature>
<feature type="compositionally biased region" description="Basic and acidic residues" evidence="1">
    <location>
        <begin position="173"/>
        <end position="189"/>
    </location>
</feature>
<accession>A0A6J4KSJ8</accession>
<feature type="non-terminal residue" evidence="2">
    <location>
        <position position="1"/>
    </location>
</feature>
<evidence type="ECO:0000256" key="1">
    <source>
        <dbReference type="SAM" id="MobiDB-lite"/>
    </source>
</evidence>
<dbReference type="AlphaFoldDB" id="A0A6J4KSJ8"/>
<organism evidence="2">
    <name type="scientific">uncultured Gemmatimonadaceae bacterium</name>
    <dbReference type="NCBI Taxonomy" id="246130"/>
    <lineage>
        <taxon>Bacteria</taxon>
        <taxon>Pseudomonadati</taxon>
        <taxon>Gemmatimonadota</taxon>
        <taxon>Gemmatimonadia</taxon>
        <taxon>Gemmatimonadales</taxon>
        <taxon>Gemmatimonadaceae</taxon>
        <taxon>environmental samples</taxon>
    </lineage>
</organism>
<feature type="compositionally biased region" description="Basic and acidic residues" evidence="1">
    <location>
        <begin position="75"/>
        <end position="101"/>
    </location>
</feature>
<feature type="compositionally biased region" description="Basic residues" evidence="1">
    <location>
        <begin position="240"/>
        <end position="265"/>
    </location>
</feature>
<feature type="non-terminal residue" evidence="2">
    <location>
        <position position="303"/>
    </location>
</feature>
<feature type="compositionally biased region" description="Basic residues" evidence="1">
    <location>
        <begin position="288"/>
        <end position="303"/>
    </location>
</feature>
<feature type="region of interest" description="Disordered" evidence="1">
    <location>
        <begin position="216"/>
        <end position="303"/>
    </location>
</feature>
<evidence type="ECO:0000313" key="2">
    <source>
        <dbReference type="EMBL" id="CAA9310430.1"/>
    </source>
</evidence>
<keyword evidence="2" id="KW-0413">Isomerase</keyword>
<feature type="region of interest" description="Disordered" evidence="1">
    <location>
        <begin position="29"/>
        <end position="50"/>
    </location>
</feature>
<reference evidence="2" key="1">
    <citation type="submission" date="2020-02" db="EMBL/GenBank/DDBJ databases">
        <authorList>
            <person name="Meier V. D."/>
        </authorList>
    </citation>
    <scope>NUCLEOTIDE SEQUENCE</scope>
    <source>
        <strain evidence="2">AVDCRST_MAG40</strain>
    </source>
</reference>
<protein>
    <submittedName>
        <fullName evidence="2">Glutamate racemase</fullName>
        <ecNumber evidence="2">5.1.1.3</ecNumber>
    </submittedName>
</protein>
<dbReference type="EC" id="5.1.1.3" evidence="2"/>
<proteinExistence type="predicted"/>
<dbReference type="GO" id="GO:0008881">
    <property type="term" value="F:glutamate racemase activity"/>
    <property type="evidence" value="ECO:0007669"/>
    <property type="project" value="UniProtKB-EC"/>
</dbReference>
<gene>
    <name evidence="2" type="ORF">AVDCRST_MAG40-929</name>
</gene>